<protein>
    <submittedName>
        <fullName evidence="6">TetR/AcrR family transcriptional regulator</fullName>
    </submittedName>
</protein>
<keyword evidence="7" id="KW-1185">Reference proteome</keyword>
<dbReference type="OrthoDB" id="9811084at2"/>
<dbReference type="PROSITE" id="PS50977">
    <property type="entry name" value="HTH_TETR_2"/>
    <property type="match status" value="1"/>
</dbReference>
<evidence type="ECO:0000259" key="5">
    <source>
        <dbReference type="PROSITE" id="PS50977"/>
    </source>
</evidence>
<keyword evidence="2 4" id="KW-0238">DNA-binding</keyword>
<evidence type="ECO:0000256" key="1">
    <source>
        <dbReference type="ARBA" id="ARBA00023015"/>
    </source>
</evidence>
<dbReference type="PRINTS" id="PR00455">
    <property type="entry name" value="HTHTETR"/>
</dbReference>
<dbReference type="Pfam" id="PF00440">
    <property type="entry name" value="TetR_N"/>
    <property type="match status" value="1"/>
</dbReference>
<feature type="DNA-binding region" description="H-T-H motif" evidence="4">
    <location>
        <begin position="27"/>
        <end position="46"/>
    </location>
</feature>
<comment type="caution">
    <text evidence="6">The sequence shown here is derived from an EMBL/GenBank/DDBJ whole genome shotgun (WGS) entry which is preliminary data.</text>
</comment>
<evidence type="ECO:0000256" key="2">
    <source>
        <dbReference type="ARBA" id="ARBA00023125"/>
    </source>
</evidence>
<name>A0A317E5L0_9PROT</name>
<dbReference type="EMBL" id="QGLF01000002">
    <property type="protein sequence ID" value="PWR22309.1"/>
    <property type="molecule type" value="Genomic_DNA"/>
</dbReference>
<evidence type="ECO:0000256" key="4">
    <source>
        <dbReference type="PROSITE-ProRule" id="PRU00335"/>
    </source>
</evidence>
<sequence length="191" mass="19923">MAAAKHREEIIRAASRLLRKRGYAATGLNDILAESGAPKGSLYHYFPEGKEQLAEEAIRQSGAVVTATLEHLRARHGGKAAAVLVEYGRLLAGWMADSGFRDGCPLATTILETVPDSPRLTQAARAALADWARVFADMLAAEGWPPDRAGSLGGVAIAAIEGSLIQCRVSGDPRPIVDAAAAVAALMAAGP</sequence>
<keyword evidence="3" id="KW-0804">Transcription</keyword>
<dbReference type="SUPFAM" id="SSF46689">
    <property type="entry name" value="Homeodomain-like"/>
    <property type="match status" value="1"/>
</dbReference>
<dbReference type="PANTHER" id="PTHR47506">
    <property type="entry name" value="TRANSCRIPTIONAL REGULATORY PROTEIN"/>
    <property type="match status" value="1"/>
</dbReference>
<dbReference type="Pfam" id="PF21993">
    <property type="entry name" value="TetR_C_13_2"/>
    <property type="match status" value="1"/>
</dbReference>
<dbReference type="PANTHER" id="PTHR47506:SF3">
    <property type="entry name" value="HTH-TYPE TRANSCRIPTIONAL REGULATOR LMRA"/>
    <property type="match status" value="1"/>
</dbReference>
<evidence type="ECO:0000313" key="6">
    <source>
        <dbReference type="EMBL" id="PWR22309.1"/>
    </source>
</evidence>
<dbReference type="Gene3D" id="1.10.357.10">
    <property type="entry name" value="Tetracycline Repressor, domain 2"/>
    <property type="match status" value="1"/>
</dbReference>
<dbReference type="RefSeq" id="WP_109920953.1">
    <property type="nucleotide sequence ID" value="NZ_QGLF01000002.1"/>
</dbReference>
<dbReference type="GO" id="GO:0003677">
    <property type="term" value="F:DNA binding"/>
    <property type="evidence" value="ECO:0007669"/>
    <property type="project" value="UniProtKB-UniRule"/>
</dbReference>
<organism evidence="6 7">
    <name type="scientific">Zavarzinia compransoris</name>
    <dbReference type="NCBI Taxonomy" id="1264899"/>
    <lineage>
        <taxon>Bacteria</taxon>
        <taxon>Pseudomonadati</taxon>
        <taxon>Pseudomonadota</taxon>
        <taxon>Alphaproteobacteria</taxon>
        <taxon>Rhodospirillales</taxon>
        <taxon>Zavarziniaceae</taxon>
        <taxon>Zavarzinia</taxon>
    </lineage>
</organism>
<dbReference type="InterPro" id="IPR009057">
    <property type="entry name" value="Homeodomain-like_sf"/>
</dbReference>
<dbReference type="Proteomes" id="UP000246077">
    <property type="component" value="Unassembled WGS sequence"/>
</dbReference>
<evidence type="ECO:0000313" key="7">
    <source>
        <dbReference type="Proteomes" id="UP000246077"/>
    </source>
</evidence>
<proteinExistence type="predicted"/>
<evidence type="ECO:0000256" key="3">
    <source>
        <dbReference type="ARBA" id="ARBA00023163"/>
    </source>
</evidence>
<dbReference type="SUPFAM" id="SSF48498">
    <property type="entry name" value="Tetracyclin repressor-like, C-terminal domain"/>
    <property type="match status" value="1"/>
</dbReference>
<accession>A0A317E5L0</accession>
<reference evidence="7" key="1">
    <citation type="submission" date="2018-05" db="EMBL/GenBank/DDBJ databases">
        <title>Zavarzinia sp. HR-AS.</title>
        <authorList>
            <person name="Lee Y."/>
            <person name="Jeon C.O."/>
        </authorList>
    </citation>
    <scope>NUCLEOTIDE SEQUENCE [LARGE SCALE GENOMIC DNA]</scope>
    <source>
        <strain evidence="7">DSM 1231</strain>
    </source>
</reference>
<gene>
    <name evidence="6" type="ORF">DKG75_10155</name>
</gene>
<dbReference type="InterPro" id="IPR036271">
    <property type="entry name" value="Tet_transcr_reg_TetR-rel_C_sf"/>
</dbReference>
<keyword evidence="1" id="KW-0805">Transcription regulation</keyword>
<dbReference type="InterPro" id="IPR054156">
    <property type="entry name" value="YxaF_TetR_C"/>
</dbReference>
<dbReference type="InterPro" id="IPR001647">
    <property type="entry name" value="HTH_TetR"/>
</dbReference>
<feature type="domain" description="HTH tetR-type" evidence="5">
    <location>
        <begin position="4"/>
        <end position="64"/>
    </location>
</feature>
<dbReference type="AlphaFoldDB" id="A0A317E5L0"/>